<feature type="compositionally biased region" description="Polar residues" evidence="1">
    <location>
        <begin position="668"/>
        <end position="678"/>
    </location>
</feature>
<accession>A0A226F5E1</accession>
<feature type="compositionally biased region" description="Basic and acidic residues" evidence="1">
    <location>
        <begin position="480"/>
        <end position="492"/>
    </location>
</feature>
<dbReference type="EMBL" id="LNIX01000001">
    <property type="protein sequence ID" value="OXA64401.1"/>
    <property type="molecule type" value="Genomic_DNA"/>
</dbReference>
<comment type="caution">
    <text evidence="3">The sequence shown here is derived from an EMBL/GenBank/DDBJ whole genome shotgun (WGS) entry which is preliminary data.</text>
</comment>
<proteinExistence type="predicted"/>
<feature type="region of interest" description="Disordered" evidence="1">
    <location>
        <begin position="948"/>
        <end position="995"/>
    </location>
</feature>
<feature type="compositionally biased region" description="Polar residues" evidence="1">
    <location>
        <begin position="466"/>
        <end position="475"/>
    </location>
</feature>
<feature type="region of interest" description="Disordered" evidence="1">
    <location>
        <begin position="444"/>
        <end position="506"/>
    </location>
</feature>
<feature type="compositionally biased region" description="Basic residues" evidence="1">
    <location>
        <begin position="723"/>
        <end position="734"/>
    </location>
</feature>
<feature type="compositionally biased region" description="Low complexity" evidence="1">
    <location>
        <begin position="679"/>
        <end position="692"/>
    </location>
</feature>
<sequence length="1134" mass="123125">MLKWLKKQPTNHILRGGISNNNDGSHEVGQNKIITDDPLATIQVNPQQKKSKNKSEEIYAVSRVNPLFEEEEVPKVVLGGGNQSGSSGYDSGSQTHSDDDELKSPHRQRTDALSSTSSTSSFSVLSRAPAKHGQLFRDEDDPVVHSQAAILSANGRPVLHIVEQNPDFVHSIAVSVGGGRPLSPIDETNLHPNVKSSYHLTDAIFPKHNSNSTKVSVHPVPTRNNQTKAEDNIGVAKIVHKENRYVQSIVIGAPSPEGGKSATLSSVTRLSQTPVPPPLALLPPLSKKPSVTFSEMVELVAPKETNDKVLIKQRQPPPYRKPSAEQDSIVTESLLLLTSSKPLELNKGNGNNSSNNANRLVNHHSSKSSKSGERKSSSSSCSSSGISSGDGSGGLVQRNQRAKDLEDFSSSICKNHPVKHILSNSGKSLEINQAADHYSSNEYVDHHNNRHTKHKKGCDNSDDQDSTYSEAGSSASHKRRSDDDDRDDDGKRQCLPRGSCPKSPFGGIADHYAAAKEIAKEIESYSNGSAKTSSKKSIVRDLLSGRGREALAFHTAVRKAAAAAEFHKSGSFYAQQQQFGHAQEASSPQRHGNYPVSNDAIEEWESVRVQQVYLKGRSWKEVEPPSSSSALSSASSQEDGDRFRFAGQRVMSIIQQGQVHSNKKDTIVNGTTTTSNAASIHSHPQPSPSSSKQHLKMNSEKTRDFHYHNNHTALKREKAFHLHHHHPDHHHNSHHATNGGEEEDDLFYRRQSDQCSEHSTSSGVDVDGESCSSAGGEGDAESSAGEEENCSPKLSSSKKNNSSSNSTSSPSSIYGGDGLSSEGASSHNEGDDDASSDSGNSTDRNSKGSRPVLVHDRRTTISRSKIPVKAPDPSSRPSDEGTLGGELSHMDKVMIVTGDSQNMVVDLSGVPQDLREAIISGTALITLPDGLTASSAKKGGYTIISLPNNNSSPSINANPSSPTPPYRPPSTGAKSTDHKKKSPLSTSQTEAENEIKVIPTIPSTSVNINVSQLERGELYDHIFNPSNFTSKNKTRVWDMMQQSVQQTLIEGENGKKKRITTVLPFHPNQDVYKSPDFTMEGHRLEHQRKKLDIAKKRRCACRVFGIFFFLATFIGVLVALSMIYTKGQRYFGSV</sequence>
<feature type="region of interest" description="Disordered" evidence="1">
    <location>
        <begin position="342"/>
        <end position="396"/>
    </location>
</feature>
<feature type="region of interest" description="Disordered" evidence="1">
    <location>
        <begin position="77"/>
        <end position="126"/>
    </location>
</feature>
<feature type="region of interest" description="Disordered" evidence="1">
    <location>
        <begin position="577"/>
        <end position="596"/>
    </location>
</feature>
<evidence type="ECO:0000313" key="3">
    <source>
        <dbReference type="EMBL" id="OXA64401.1"/>
    </source>
</evidence>
<feature type="compositionally biased region" description="Low complexity" evidence="1">
    <location>
        <begin position="791"/>
        <end position="812"/>
    </location>
</feature>
<evidence type="ECO:0000256" key="2">
    <source>
        <dbReference type="SAM" id="Phobius"/>
    </source>
</evidence>
<dbReference type="Proteomes" id="UP000198287">
    <property type="component" value="Unassembled WGS sequence"/>
</dbReference>
<evidence type="ECO:0000256" key="1">
    <source>
        <dbReference type="SAM" id="MobiDB-lite"/>
    </source>
</evidence>
<dbReference type="AlphaFoldDB" id="A0A226F5E1"/>
<feature type="compositionally biased region" description="Low complexity" evidence="1">
    <location>
        <begin position="626"/>
        <end position="636"/>
    </location>
</feature>
<protein>
    <submittedName>
        <fullName evidence="3">Uncharacterized protein</fullName>
    </submittedName>
</protein>
<feature type="compositionally biased region" description="Acidic residues" evidence="1">
    <location>
        <begin position="778"/>
        <end position="789"/>
    </location>
</feature>
<feature type="compositionally biased region" description="Basic and acidic residues" evidence="1">
    <location>
        <begin position="746"/>
        <end position="756"/>
    </location>
</feature>
<feature type="transmembrane region" description="Helical" evidence="2">
    <location>
        <begin position="1103"/>
        <end position="1124"/>
    </location>
</feature>
<keyword evidence="2" id="KW-0472">Membrane</keyword>
<feature type="compositionally biased region" description="Low complexity" evidence="1">
    <location>
        <begin position="948"/>
        <end position="960"/>
    </location>
</feature>
<feature type="region of interest" description="Disordered" evidence="1">
    <location>
        <begin position="308"/>
        <end position="327"/>
    </location>
</feature>
<feature type="region of interest" description="Disordered" evidence="1">
    <location>
        <begin position="723"/>
        <end position="887"/>
    </location>
</feature>
<feature type="compositionally biased region" description="Polar residues" evidence="1">
    <location>
        <begin position="577"/>
        <end position="590"/>
    </location>
</feature>
<feature type="region of interest" description="Disordered" evidence="1">
    <location>
        <begin position="618"/>
        <end position="640"/>
    </location>
</feature>
<feature type="compositionally biased region" description="Low complexity" evidence="1">
    <location>
        <begin position="84"/>
        <end position="93"/>
    </location>
</feature>
<reference evidence="3 4" key="1">
    <citation type="submission" date="2015-12" db="EMBL/GenBank/DDBJ databases">
        <title>The genome of Folsomia candida.</title>
        <authorList>
            <person name="Faddeeva A."/>
            <person name="Derks M.F."/>
            <person name="Anvar Y."/>
            <person name="Smit S."/>
            <person name="Van Straalen N."/>
            <person name="Roelofs D."/>
        </authorList>
    </citation>
    <scope>NUCLEOTIDE SEQUENCE [LARGE SCALE GENOMIC DNA]</scope>
    <source>
        <strain evidence="3 4">VU population</strain>
        <tissue evidence="3">Whole body</tissue>
    </source>
</reference>
<organism evidence="3 4">
    <name type="scientific">Folsomia candida</name>
    <name type="common">Springtail</name>
    <dbReference type="NCBI Taxonomy" id="158441"/>
    <lineage>
        <taxon>Eukaryota</taxon>
        <taxon>Metazoa</taxon>
        <taxon>Ecdysozoa</taxon>
        <taxon>Arthropoda</taxon>
        <taxon>Hexapoda</taxon>
        <taxon>Collembola</taxon>
        <taxon>Entomobryomorpha</taxon>
        <taxon>Isotomoidea</taxon>
        <taxon>Isotomidae</taxon>
        <taxon>Proisotominae</taxon>
        <taxon>Folsomia</taxon>
    </lineage>
</organism>
<keyword evidence="2" id="KW-1133">Transmembrane helix</keyword>
<gene>
    <name evidence="3" type="ORF">Fcan01_02841</name>
</gene>
<evidence type="ECO:0000313" key="4">
    <source>
        <dbReference type="Proteomes" id="UP000198287"/>
    </source>
</evidence>
<name>A0A226F5E1_FOLCA</name>
<feature type="compositionally biased region" description="Low complexity" evidence="1">
    <location>
        <begin position="113"/>
        <end position="126"/>
    </location>
</feature>
<keyword evidence="2" id="KW-0812">Transmembrane</keyword>
<dbReference type="OrthoDB" id="8196393at2759"/>
<feature type="compositionally biased region" description="Low complexity" evidence="1">
    <location>
        <begin position="342"/>
        <end position="358"/>
    </location>
</feature>
<feature type="compositionally biased region" description="Low complexity" evidence="1">
    <location>
        <begin position="377"/>
        <end position="387"/>
    </location>
</feature>
<keyword evidence="4" id="KW-1185">Reference proteome</keyword>
<feature type="region of interest" description="Disordered" evidence="1">
    <location>
        <begin position="654"/>
        <end position="697"/>
    </location>
</feature>